<organism evidence="4 5">
    <name type="scientific">Paenibacillus chitinolyticus</name>
    <dbReference type="NCBI Taxonomy" id="79263"/>
    <lineage>
        <taxon>Bacteria</taxon>
        <taxon>Bacillati</taxon>
        <taxon>Bacillota</taxon>
        <taxon>Bacilli</taxon>
        <taxon>Bacillales</taxon>
        <taxon>Paenibacillaceae</taxon>
        <taxon>Paenibacillus</taxon>
    </lineage>
</organism>
<reference evidence="3 6" key="2">
    <citation type="submission" date="2022-05" db="EMBL/GenBank/DDBJ databases">
        <title>Genome Sequencing of Bee-Associated Microbes.</title>
        <authorList>
            <person name="Dunlap C."/>
        </authorList>
    </citation>
    <scope>NUCLEOTIDE SEQUENCE [LARGE SCALE GENOMIC DNA]</scope>
    <source>
        <strain evidence="3 6">NRRL B-23120</strain>
    </source>
</reference>
<feature type="transmembrane region" description="Helical" evidence="2">
    <location>
        <begin position="12"/>
        <end position="33"/>
    </location>
</feature>
<accession>A0A410WQ94</accession>
<dbReference type="AlphaFoldDB" id="A0A410WQ94"/>
<reference evidence="4 5" key="1">
    <citation type="submission" date="2018-01" db="EMBL/GenBank/DDBJ databases">
        <title>The whole genome sequencing and assembly of Paenibacillus chitinolyticus KCCM 41400 strain.</title>
        <authorList>
            <person name="Kim J.-Y."/>
            <person name="Park M.-K."/>
            <person name="Lee Y.-J."/>
            <person name="Yi H."/>
            <person name="Bahn Y.-S."/>
            <person name="Kim J.F."/>
            <person name="Lee D.-W."/>
        </authorList>
    </citation>
    <scope>NUCLEOTIDE SEQUENCE [LARGE SCALE GENOMIC DNA]</scope>
    <source>
        <strain evidence="4 5">KCCM 41400</strain>
    </source>
</reference>
<evidence type="ECO:0008006" key="7">
    <source>
        <dbReference type="Google" id="ProtNLM"/>
    </source>
</evidence>
<evidence type="ECO:0000313" key="4">
    <source>
        <dbReference type="EMBL" id="QAV16525.1"/>
    </source>
</evidence>
<feature type="region of interest" description="Disordered" evidence="1">
    <location>
        <begin position="81"/>
        <end position="174"/>
    </location>
</feature>
<feature type="compositionally biased region" description="Low complexity" evidence="1">
    <location>
        <begin position="108"/>
        <end position="134"/>
    </location>
</feature>
<dbReference type="Proteomes" id="UP001527202">
    <property type="component" value="Unassembled WGS sequence"/>
</dbReference>
<keyword evidence="2" id="KW-0812">Transmembrane</keyword>
<evidence type="ECO:0000313" key="5">
    <source>
        <dbReference type="Proteomes" id="UP000288943"/>
    </source>
</evidence>
<keyword evidence="6" id="KW-1185">Reference proteome</keyword>
<dbReference type="OrthoDB" id="2662662at2"/>
<proteinExistence type="predicted"/>
<dbReference type="RefSeq" id="WP_042235624.1">
    <property type="nucleotide sequence ID" value="NZ_CP026520.1"/>
</dbReference>
<dbReference type="Proteomes" id="UP000288943">
    <property type="component" value="Chromosome"/>
</dbReference>
<keyword evidence="2" id="KW-0472">Membrane</keyword>
<evidence type="ECO:0000313" key="6">
    <source>
        <dbReference type="Proteomes" id="UP001527202"/>
    </source>
</evidence>
<gene>
    <name evidence="3" type="ORF">M5X16_27655</name>
    <name evidence="4" type="ORF">PC41400_01960</name>
</gene>
<dbReference type="EMBL" id="CP026520">
    <property type="protein sequence ID" value="QAV16525.1"/>
    <property type="molecule type" value="Genomic_DNA"/>
</dbReference>
<evidence type="ECO:0000256" key="1">
    <source>
        <dbReference type="SAM" id="MobiDB-lite"/>
    </source>
</evidence>
<dbReference type="KEGG" id="pchi:PC41400_01960"/>
<feature type="compositionally biased region" description="Basic and acidic residues" evidence="1">
    <location>
        <begin position="144"/>
        <end position="174"/>
    </location>
</feature>
<dbReference type="EMBL" id="JAMDMJ010000045">
    <property type="protein sequence ID" value="MCY9599526.1"/>
    <property type="molecule type" value="Genomic_DNA"/>
</dbReference>
<evidence type="ECO:0000313" key="3">
    <source>
        <dbReference type="EMBL" id="MCY9599526.1"/>
    </source>
</evidence>
<protein>
    <recommendedName>
        <fullName evidence="7">Spore coat protein</fullName>
    </recommendedName>
</protein>
<name>A0A410WQ94_9BACL</name>
<keyword evidence="2" id="KW-1133">Transmembrane helix</keyword>
<dbReference type="GeneID" id="95373577"/>
<sequence>MKWLGRLGRWTAGTVVMSFLSIFTTYVIVTTMVDEVLKQFQLPPIGNKLSFSQITGKLGEQFGIGAVGKGGSVNDRVERIAASSSKPSPSPSPTPTSTPGGAEKPVTGSLDGSGMPSPSSSPVQGGVSSPEPSGMPDAVAVMGELKEGQASRDPKDAQKRDVVMSTDDFSKKKDALSSGDKQKIFSILVAKLPAEEVQKLSAMVEDGITAEELKEVDSKLKKYLNSTEYEQLSGILKKYGG</sequence>
<evidence type="ECO:0000256" key="2">
    <source>
        <dbReference type="SAM" id="Phobius"/>
    </source>
</evidence>